<keyword evidence="3" id="KW-1185">Reference proteome</keyword>
<protein>
    <recommendedName>
        <fullName evidence="4">Lipoprotein</fullName>
    </recommendedName>
</protein>
<evidence type="ECO:0000313" key="2">
    <source>
        <dbReference type="EMBL" id="GEK85486.1"/>
    </source>
</evidence>
<keyword evidence="1" id="KW-0732">Signal</keyword>
<evidence type="ECO:0008006" key="4">
    <source>
        <dbReference type="Google" id="ProtNLM"/>
    </source>
</evidence>
<evidence type="ECO:0000256" key="1">
    <source>
        <dbReference type="SAM" id="SignalP"/>
    </source>
</evidence>
<name>A0A511ABV0_9MICO</name>
<gene>
    <name evidence="2" type="ORF">MAE01_06620</name>
</gene>
<accession>A0A511ABV0</accession>
<reference evidence="2 3" key="1">
    <citation type="submission" date="2019-07" db="EMBL/GenBank/DDBJ databases">
        <title>Whole genome shotgun sequence of Microbacterium aerolatum NBRC 103071.</title>
        <authorList>
            <person name="Hosoyama A."/>
            <person name="Uohara A."/>
            <person name="Ohji S."/>
            <person name="Ichikawa N."/>
        </authorList>
    </citation>
    <scope>NUCLEOTIDE SEQUENCE [LARGE SCALE GENOMIC DNA]</scope>
    <source>
        <strain evidence="2 3">NBRC 103071</strain>
    </source>
</reference>
<dbReference type="AlphaFoldDB" id="A0A511ABV0"/>
<dbReference type="Proteomes" id="UP000321225">
    <property type="component" value="Unassembled WGS sequence"/>
</dbReference>
<proteinExistence type="predicted"/>
<feature type="signal peptide" evidence="1">
    <location>
        <begin position="1"/>
        <end position="22"/>
    </location>
</feature>
<dbReference type="PROSITE" id="PS51257">
    <property type="entry name" value="PROKAR_LIPOPROTEIN"/>
    <property type="match status" value="1"/>
</dbReference>
<evidence type="ECO:0000313" key="3">
    <source>
        <dbReference type="Proteomes" id="UP000321225"/>
    </source>
</evidence>
<dbReference type="OrthoDB" id="4937256at2"/>
<dbReference type="EMBL" id="BJUW01000002">
    <property type="protein sequence ID" value="GEK85486.1"/>
    <property type="molecule type" value="Genomic_DNA"/>
</dbReference>
<feature type="chain" id="PRO_5022031329" description="Lipoprotein" evidence="1">
    <location>
        <begin position="23"/>
        <end position="151"/>
    </location>
</feature>
<sequence length="151" mass="16085">MLRRGSAAIALLGTLALGGCSAPPFVTTNTCIDWVYFETPADAAADADAIALGSVTEQRGSTQYEGMAANIWTVEVTEWLKGGGEGSIDVVSLPRSCDDTGDSMSQFGPDDSVVLFLRSTENGWEGITPWQQVTAAEDDTIPDSWPDDLYE</sequence>
<organism evidence="2 3">
    <name type="scientific">Microbacterium aerolatum</name>
    <dbReference type="NCBI Taxonomy" id="153731"/>
    <lineage>
        <taxon>Bacteria</taxon>
        <taxon>Bacillati</taxon>
        <taxon>Actinomycetota</taxon>
        <taxon>Actinomycetes</taxon>
        <taxon>Micrococcales</taxon>
        <taxon>Microbacteriaceae</taxon>
        <taxon>Microbacterium</taxon>
    </lineage>
</organism>
<dbReference type="RefSeq" id="WP_147038124.1">
    <property type="nucleotide sequence ID" value="NZ_BJUW01000002.1"/>
</dbReference>
<comment type="caution">
    <text evidence="2">The sequence shown here is derived from an EMBL/GenBank/DDBJ whole genome shotgun (WGS) entry which is preliminary data.</text>
</comment>